<comment type="caution">
    <text evidence="1">The sequence shown here is derived from an EMBL/GenBank/DDBJ whole genome shotgun (WGS) entry which is preliminary data.</text>
</comment>
<dbReference type="AlphaFoldDB" id="A0A843XCK6"/>
<name>A0A843XCK6_COLES</name>
<accession>A0A843XCK6</accession>
<evidence type="ECO:0000313" key="1">
    <source>
        <dbReference type="EMBL" id="MQM17032.1"/>
    </source>
</evidence>
<keyword evidence="2" id="KW-1185">Reference proteome</keyword>
<gene>
    <name evidence="1" type="ORF">Taro_049996</name>
</gene>
<organism evidence="1 2">
    <name type="scientific">Colocasia esculenta</name>
    <name type="common">Wild taro</name>
    <name type="synonym">Arum esculentum</name>
    <dbReference type="NCBI Taxonomy" id="4460"/>
    <lineage>
        <taxon>Eukaryota</taxon>
        <taxon>Viridiplantae</taxon>
        <taxon>Streptophyta</taxon>
        <taxon>Embryophyta</taxon>
        <taxon>Tracheophyta</taxon>
        <taxon>Spermatophyta</taxon>
        <taxon>Magnoliopsida</taxon>
        <taxon>Liliopsida</taxon>
        <taxon>Araceae</taxon>
        <taxon>Aroideae</taxon>
        <taxon>Colocasieae</taxon>
        <taxon>Colocasia</taxon>
    </lineage>
</organism>
<protein>
    <submittedName>
        <fullName evidence="1">Uncharacterized protein</fullName>
    </submittedName>
</protein>
<proteinExistence type="predicted"/>
<sequence length="60" mass="7035">MKERKRKDQLPASGKYLRIQSVRLHHRGRLPLPQGHAYDRVHLDLRGDFAALDMPYLSLI</sequence>
<dbReference type="EMBL" id="NMUH01007308">
    <property type="protein sequence ID" value="MQM17032.1"/>
    <property type="molecule type" value="Genomic_DNA"/>
</dbReference>
<reference evidence="1" key="1">
    <citation type="submission" date="2017-07" db="EMBL/GenBank/DDBJ databases">
        <title>Taro Niue Genome Assembly and Annotation.</title>
        <authorList>
            <person name="Atibalentja N."/>
            <person name="Keating K."/>
            <person name="Fields C.J."/>
        </authorList>
    </citation>
    <scope>NUCLEOTIDE SEQUENCE</scope>
    <source>
        <strain evidence="1">Niue_2</strain>
        <tissue evidence="1">Leaf</tissue>
    </source>
</reference>
<dbReference type="Proteomes" id="UP000652761">
    <property type="component" value="Unassembled WGS sequence"/>
</dbReference>
<evidence type="ECO:0000313" key="2">
    <source>
        <dbReference type="Proteomes" id="UP000652761"/>
    </source>
</evidence>